<keyword evidence="2" id="KW-0472">Membrane</keyword>
<evidence type="ECO:0000313" key="3">
    <source>
        <dbReference type="EMBL" id="CAL4975136.1"/>
    </source>
</evidence>
<feature type="region of interest" description="Disordered" evidence="1">
    <location>
        <begin position="1"/>
        <end position="59"/>
    </location>
</feature>
<gene>
    <name evidence="3" type="ORF">URODEC1_LOCUS52949</name>
</gene>
<reference evidence="4" key="1">
    <citation type="submission" date="2024-06" db="EMBL/GenBank/DDBJ databases">
        <authorList>
            <person name="Ryan C."/>
        </authorList>
    </citation>
    <scope>NUCLEOTIDE SEQUENCE [LARGE SCALE GENOMIC DNA]</scope>
</reference>
<sequence length="106" mass="11373">MAGGGSKSKAREWLRKRMAPRRKAAAAGSGGGSSDPSPPASAPSSPGRNLLGAGGALPSARRWRKPRRNVLAALFQRVAYHLLWLAESVVVVAQLVFFFVRFGFRL</sequence>
<reference evidence="3 4" key="2">
    <citation type="submission" date="2024-10" db="EMBL/GenBank/DDBJ databases">
        <authorList>
            <person name="Ryan C."/>
        </authorList>
    </citation>
    <scope>NUCLEOTIDE SEQUENCE [LARGE SCALE GENOMIC DNA]</scope>
</reference>
<evidence type="ECO:0000313" key="4">
    <source>
        <dbReference type="Proteomes" id="UP001497457"/>
    </source>
</evidence>
<dbReference type="PANTHER" id="PTHR33726:SF24">
    <property type="entry name" value="OS01G0631800 PROTEIN"/>
    <property type="match status" value="1"/>
</dbReference>
<keyword evidence="2" id="KW-1133">Transmembrane helix</keyword>
<dbReference type="PANTHER" id="PTHR33726">
    <property type="entry name" value="TRANSMEMBRANE PROTEIN"/>
    <property type="match status" value="1"/>
</dbReference>
<organism evidence="3 4">
    <name type="scientific">Urochloa decumbens</name>
    <dbReference type="NCBI Taxonomy" id="240449"/>
    <lineage>
        <taxon>Eukaryota</taxon>
        <taxon>Viridiplantae</taxon>
        <taxon>Streptophyta</taxon>
        <taxon>Embryophyta</taxon>
        <taxon>Tracheophyta</taxon>
        <taxon>Spermatophyta</taxon>
        <taxon>Magnoliopsida</taxon>
        <taxon>Liliopsida</taxon>
        <taxon>Poales</taxon>
        <taxon>Poaceae</taxon>
        <taxon>PACMAD clade</taxon>
        <taxon>Panicoideae</taxon>
        <taxon>Panicodae</taxon>
        <taxon>Paniceae</taxon>
        <taxon>Melinidinae</taxon>
        <taxon>Urochloa</taxon>
    </lineage>
</organism>
<name>A0ABC9ADM6_9POAL</name>
<feature type="transmembrane region" description="Helical" evidence="2">
    <location>
        <begin position="78"/>
        <end position="100"/>
    </location>
</feature>
<keyword evidence="4" id="KW-1185">Reference proteome</keyword>
<evidence type="ECO:0000256" key="1">
    <source>
        <dbReference type="SAM" id="MobiDB-lite"/>
    </source>
</evidence>
<proteinExistence type="predicted"/>
<dbReference type="AlphaFoldDB" id="A0ABC9ADM6"/>
<accession>A0ABC9ADM6</accession>
<keyword evidence="2" id="KW-0812">Transmembrane</keyword>
<protein>
    <submittedName>
        <fullName evidence="3">Uncharacterized protein</fullName>
    </submittedName>
</protein>
<evidence type="ECO:0000256" key="2">
    <source>
        <dbReference type="SAM" id="Phobius"/>
    </source>
</evidence>
<dbReference type="EMBL" id="OZ075130">
    <property type="protein sequence ID" value="CAL4975136.1"/>
    <property type="molecule type" value="Genomic_DNA"/>
</dbReference>
<dbReference type="Proteomes" id="UP001497457">
    <property type="component" value="Chromosome 20rd"/>
</dbReference>